<evidence type="ECO:0000313" key="2">
    <source>
        <dbReference type="Proteomes" id="UP000027219"/>
    </source>
</evidence>
<protein>
    <submittedName>
        <fullName evidence="1">Uncharacterized protein</fullName>
    </submittedName>
</protein>
<dbReference type="OrthoDB" id="5893245at2"/>
<dbReference type="AlphaFoldDB" id="A0A066UQ13"/>
<dbReference type="RefSeq" id="WP_032549942.1">
    <property type="nucleotide sequence ID" value="NZ_JBEEAX010000002.1"/>
</dbReference>
<name>A0A066UQ13_9VIBR</name>
<dbReference type="EMBL" id="JFFR01000005">
    <property type="protein sequence ID" value="KDN29541.1"/>
    <property type="molecule type" value="Genomic_DNA"/>
</dbReference>
<sequence length="126" mass="14933">MQQQQLIYSTFYKAQDRFLASDVVEGYEPSTVQSYIDCCLELALQYEKDSEHENILLCELFLRQLFFHLIEAIESPQRSLTFRRVCLDLIHTPLFCLKRHYYQQPNGKQKYLPLQQTLQQVQAPLG</sequence>
<organism evidence="1 2">
    <name type="scientific">Vibrio fortis</name>
    <dbReference type="NCBI Taxonomy" id="212667"/>
    <lineage>
        <taxon>Bacteria</taxon>
        <taxon>Pseudomonadati</taxon>
        <taxon>Pseudomonadota</taxon>
        <taxon>Gammaproteobacteria</taxon>
        <taxon>Vibrionales</taxon>
        <taxon>Vibrionaceae</taxon>
        <taxon>Vibrio</taxon>
    </lineage>
</organism>
<comment type="caution">
    <text evidence="1">The sequence shown here is derived from an EMBL/GenBank/DDBJ whole genome shotgun (WGS) entry which is preliminary data.</text>
</comment>
<evidence type="ECO:0000313" key="1">
    <source>
        <dbReference type="EMBL" id="KDN29541.1"/>
    </source>
</evidence>
<gene>
    <name evidence="1" type="ORF">VFDL14_11870</name>
</gene>
<dbReference type="Proteomes" id="UP000027219">
    <property type="component" value="Unassembled WGS sequence"/>
</dbReference>
<dbReference type="STRING" id="212667.VFDL14_11870"/>
<proteinExistence type="predicted"/>
<keyword evidence="2" id="KW-1185">Reference proteome</keyword>
<accession>A0A066UQ13</accession>
<reference evidence="1 2" key="1">
    <citation type="submission" date="2014-02" db="EMBL/GenBank/DDBJ databases">
        <title>Vibrio fortis Dalian14 Genome Sequencing.</title>
        <authorList>
            <person name="Wang Y."/>
            <person name="Song L."/>
            <person name="Liu G."/>
            <person name="Ding J."/>
        </authorList>
    </citation>
    <scope>NUCLEOTIDE SEQUENCE [LARGE SCALE GENOMIC DNA]</scope>
    <source>
        <strain evidence="1 2">Dalian14</strain>
    </source>
</reference>